<reference evidence="2 3" key="1">
    <citation type="submission" date="2016-10" db="EMBL/GenBank/DDBJ databases">
        <authorList>
            <person name="de Groot N.N."/>
        </authorList>
    </citation>
    <scope>NUCLEOTIDE SEQUENCE [LARGE SCALE GENOMIC DNA]</scope>
    <source>
        <strain evidence="2 3">CPCC 202699</strain>
    </source>
</reference>
<dbReference type="Proteomes" id="UP000199515">
    <property type="component" value="Unassembled WGS sequence"/>
</dbReference>
<sequence length="387" mass="40015">MTDFSTEVRARLAAATVPGPGEDQAARAVRGVLRARDRRRQRLAVSAVAAVVLAGGGVTAIMRTSAAPDVSTPASNVLSESSSWPQRGQFTGDTRLIDSSLEAWSRAFPNDRAANPAVLFAGSAGGSHGGLMTVVVVLRGTDENGRTVVAFATTPLEDALPSYGAKVTIRARQVLDKPLDSVPVVGFVTTKPLDGEQFDSSFAFALTAAGVSDARIVSSIDDGPATPMVDGAFSVVLRQGAGRWNTAALLRGRGTFELASGVTDVVARDVKVVKSDNKLMIDGQAAVGDLVITGSGVVGIVAAGGVIDTNLDRLNELQAVDGTFDGTKYLPEPGKNPADGSSLVLDHFGSALVKISVGTIHREAGTWQVTRSVPIPDGVEGAMVISR</sequence>
<dbReference type="EMBL" id="FNON01000002">
    <property type="protein sequence ID" value="SDX00097.1"/>
    <property type="molecule type" value="Genomic_DNA"/>
</dbReference>
<gene>
    <name evidence="2" type="ORF">SAMN05421504_10216</name>
</gene>
<name>A0A1H2Y4N9_9PSEU</name>
<keyword evidence="1" id="KW-0812">Transmembrane</keyword>
<protein>
    <submittedName>
        <fullName evidence="2">Uncharacterized protein</fullName>
    </submittedName>
</protein>
<dbReference type="AlphaFoldDB" id="A0A1H2Y4N9"/>
<dbReference type="STRING" id="589385.SAMN05421504_10216"/>
<evidence type="ECO:0000313" key="3">
    <source>
        <dbReference type="Proteomes" id="UP000199515"/>
    </source>
</evidence>
<evidence type="ECO:0000256" key="1">
    <source>
        <dbReference type="SAM" id="Phobius"/>
    </source>
</evidence>
<accession>A0A1H2Y4N9</accession>
<organism evidence="2 3">
    <name type="scientific">Amycolatopsis xylanica</name>
    <dbReference type="NCBI Taxonomy" id="589385"/>
    <lineage>
        <taxon>Bacteria</taxon>
        <taxon>Bacillati</taxon>
        <taxon>Actinomycetota</taxon>
        <taxon>Actinomycetes</taxon>
        <taxon>Pseudonocardiales</taxon>
        <taxon>Pseudonocardiaceae</taxon>
        <taxon>Amycolatopsis</taxon>
    </lineage>
</organism>
<keyword evidence="1" id="KW-0472">Membrane</keyword>
<dbReference type="OrthoDB" id="3932808at2"/>
<evidence type="ECO:0000313" key="2">
    <source>
        <dbReference type="EMBL" id="SDX00097.1"/>
    </source>
</evidence>
<proteinExistence type="predicted"/>
<keyword evidence="1" id="KW-1133">Transmembrane helix</keyword>
<feature type="transmembrane region" description="Helical" evidence="1">
    <location>
        <begin position="43"/>
        <end position="62"/>
    </location>
</feature>
<dbReference type="RefSeq" id="WP_091287961.1">
    <property type="nucleotide sequence ID" value="NZ_FNON01000002.1"/>
</dbReference>
<keyword evidence="3" id="KW-1185">Reference proteome</keyword>